<dbReference type="STRING" id="86105.NF27_DP00550"/>
<dbReference type="PANTHER" id="PTHR13774">
    <property type="entry name" value="PHENAZINE BIOSYNTHESIS PROTEIN"/>
    <property type="match status" value="1"/>
</dbReference>
<dbReference type="Gene3D" id="3.10.310.10">
    <property type="entry name" value="Diaminopimelate Epimerase, Chain A, domain 1"/>
    <property type="match status" value="2"/>
</dbReference>
<evidence type="ECO:0000256" key="2">
    <source>
        <dbReference type="ARBA" id="ARBA00023235"/>
    </source>
</evidence>
<comment type="caution">
    <text evidence="4">The sequence shown here is derived from an EMBL/GenBank/DDBJ whole genome shotgun (WGS) entry which is preliminary data.</text>
</comment>
<dbReference type="PATRIC" id="fig|86105.3.peg.601"/>
<dbReference type="SUPFAM" id="SSF54506">
    <property type="entry name" value="Diaminopimelate epimerase-like"/>
    <property type="match status" value="1"/>
</dbReference>
<dbReference type="OrthoDB" id="9788221at2"/>
<feature type="active site" evidence="3">
    <location>
        <position position="44"/>
    </location>
</feature>
<dbReference type="GO" id="GO:0005737">
    <property type="term" value="C:cytoplasm"/>
    <property type="evidence" value="ECO:0007669"/>
    <property type="project" value="TreeGrafter"/>
</dbReference>
<dbReference type="EC" id="5.1.-.-" evidence="4"/>
<dbReference type="EMBL" id="JSWE01000092">
    <property type="protein sequence ID" value="KIE05511.1"/>
    <property type="molecule type" value="Genomic_DNA"/>
</dbReference>
<reference evidence="4 5" key="1">
    <citation type="submission" date="2014-11" db="EMBL/GenBank/DDBJ databases">
        <title>A Rickettsiales Symbiont of Amoebae With Ancient Features.</title>
        <authorList>
            <person name="Schulz F."/>
            <person name="Martijn J."/>
            <person name="Wascher F."/>
            <person name="Kostanjsek R."/>
            <person name="Ettema T.J."/>
            <person name="Horn M."/>
        </authorList>
    </citation>
    <scope>NUCLEOTIDE SEQUENCE [LARGE SCALE GENOMIC DNA]</scope>
    <source>
        <strain evidence="4 5">UWC36</strain>
    </source>
</reference>
<comment type="similarity">
    <text evidence="1">Belongs to the PhzF family.</text>
</comment>
<keyword evidence="2 4" id="KW-0413">Isomerase</keyword>
<proteinExistence type="inferred from homology"/>
<dbReference type="Pfam" id="PF02567">
    <property type="entry name" value="PhzC-PhzF"/>
    <property type="match status" value="1"/>
</dbReference>
<evidence type="ECO:0000256" key="1">
    <source>
        <dbReference type="ARBA" id="ARBA00008270"/>
    </source>
</evidence>
<evidence type="ECO:0000313" key="5">
    <source>
        <dbReference type="Proteomes" id="UP000031258"/>
    </source>
</evidence>
<evidence type="ECO:0000256" key="3">
    <source>
        <dbReference type="PIRSR" id="PIRSR016184-1"/>
    </source>
</evidence>
<organism evidence="4 5">
    <name type="scientific">Candidatus Jidaibacter acanthamoebae</name>
    <dbReference type="NCBI Taxonomy" id="86105"/>
    <lineage>
        <taxon>Bacteria</taxon>
        <taxon>Pseudomonadati</taxon>
        <taxon>Pseudomonadota</taxon>
        <taxon>Alphaproteobacteria</taxon>
        <taxon>Rickettsiales</taxon>
        <taxon>Candidatus Midichloriaceae</taxon>
        <taxon>Candidatus Jidaibacter</taxon>
    </lineage>
</organism>
<name>A0A0C1MZL2_9RICK</name>
<dbReference type="AlphaFoldDB" id="A0A0C1MZL2"/>
<sequence>MKIRIVDAFTSEQFNGNPAGVCIVKEFPSQELMQNIAKEINHSETAFVKPLAKNSYHIRWFTPNSEAPLCGHATLASSHILIQEGLHNENDEISFKSLAGELIVNKTGEWLNLNFPLYNVTPIEYSPLIAEIIKIKPAFVGFSENCIFTEFVDAREVKELAPDLALLTKYPCRALIATSRDDKYDFISRYFAPRVGINEDPVCASAHCRLIPYWSEKLNKTEMIAYQASARGGVIKCKNLGNRVLISGKAVTVIIGELNLLNIKELRDVA</sequence>
<protein>
    <submittedName>
        <fullName evidence="4">Putative isomerase</fullName>
        <ecNumber evidence="4">5.1.-.-</ecNumber>
    </submittedName>
</protein>
<dbReference type="GO" id="GO:0016853">
    <property type="term" value="F:isomerase activity"/>
    <property type="evidence" value="ECO:0007669"/>
    <property type="project" value="UniProtKB-KW"/>
</dbReference>
<dbReference type="RefSeq" id="WP_053332540.1">
    <property type="nucleotide sequence ID" value="NZ_JSWE01000092.1"/>
</dbReference>
<dbReference type="InterPro" id="IPR003719">
    <property type="entry name" value="Phenazine_PhzF-like"/>
</dbReference>
<dbReference type="NCBIfam" id="TIGR00654">
    <property type="entry name" value="PhzF_family"/>
    <property type="match status" value="1"/>
</dbReference>
<dbReference type="PIRSF" id="PIRSF016184">
    <property type="entry name" value="PhzC_PhzF"/>
    <property type="match status" value="1"/>
</dbReference>
<accession>A0A0C1MZL2</accession>
<keyword evidence="5" id="KW-1185">Reference proteome</keyword>
<evidence type="ECO:0000313" key="4">
    <source>
        <dbReference type="EMBL" id="KIE05511.1"/>
    </source>
</evidence>
<dbReference type="Proteomes" id="UP000031258">
    <property type="component" value="Unassembled WGS sequence"/>
</dbReference>
<gene>
    <name evidence="4" type="ORF">NF27_DP00550</name>
</gene>
<dbReference type="PANTHER" id="PTHR13774:SF17">
    <property type="entry name" value="PHENAZINE BIOSYNTHESIS-LIKE DOMAIN-CONTAINING PROTEIN"/>
    <property type="match status" value="1"/>
</dbReference>